<keyword evidence="3" id="KW-1185">Reference proteome</keyword>
<feature type="region of interest" description="Disordered" evidence="1">
    <location>
        <begin position="1195"/>
        <end position="1244"/>
    </location>
</feature>
<sequence>MAFYVDMFAEAELPWRWARVLALRRSVCLDSGCIRRQNPRSAILAEWLGTLASSSCWRLADLVASDPYIFLFSYTIRAMTTSGAAPPPEARPRDRDLLPDAVASRMESAPHCTIKKERSLTNGLIRVLHSLSRGVVGSVAGLGPAAPRERSTSVQKRTALELLDSWASWQGHIYDVDVDLDGAVERVLAGRASPGEGEGVTESLGVDSKGRRVLPKGAMCSVDVDELALPAPGIAPVKLVDICPLAVEYFSDMEGRVLRKYVEAEVDGDLVLQRHVRTIWDERRVNLRWERLPYAPLGNPASFTNLDLSNIEEEGLVYSAVGDRPGMFCRLETLAWTDEFVLRVAERAVDVEAPADSCYLALKALVIGWSWAPFLAHSALQARMETALGEGSVCARLVYGSPTPQLHGDAGGCEALNWAYMDDYGVMASSTSAKGREKELVSSMAAKAKSQLESAGLVVHKEEEGEGLEFLGAVLRDRPYVIGSCPLKTCRLALVTLALVERPCWTATMLERLVGLWAWAAVFQRTSLAIFDQVYHEMRRRSSPTAAFRLSAGARAELAAAAYCPPGPPGWTIAAEDLHANAEEDAWQEGCGGYAHDADELRDLEEHLRRRAESAGVLVEVWPLDAVIDPKHDLTDPDFLNVIARLVDKGYFHGVLVSPPCSTWSRARFRGHGPRPLRARAEPWGRTDIGLTSWELRRLELGTKSLMTAPTVIRAVCTAGGAGQSEHPSDPGGPPYPSIWDPAELKDLVKVFGGWANYLDQRRYGAPSMKPTMVSIFGTFDRSDGGAAARLCLTCIHEGCHRATPEGREPGGPTFRTAAAQAYQPEFCDALSEVIIEAIVHMRARRLGPDVEGSLRSPASATPRRGPLAWDNYATDPNAGLLDGCFTRLLTHSVADATAAQWAPKVRQFFNFCIQRGWQLTSESEVDRVLADYMDIQCYGERKRATLDSVALFGTLAIWSLKIWQKLAGTSEGGPLPEEAIYAIAIYMIEQGHYVAAVWTLTQYDVYGREQDMEMLKVAGVVWDCQRMALARGVSRRGEEVKTGTGQGAVARRSAVANLVLGLRDFRASRGEKLFGIDQIRFRKLWHQAGHALGMPRAPPPHGIRHSGPSEDIARGRASLEQALSSVQRYSKTFALRQFRARMPEVARESGMRAGRDLKAEILRALRLRPRPRGSLPEALENAIRKGLAEDVAAEQMKIKSSKARSSKKANQTGDDDQDNPGGPFSDETFGEDTGWWTECWRRP</sequence>
<proteinExistence type="predicted"/>
<evidence type="ECO:0000256" key="1">
    <source>
        <dbReference type="SAM" id="MobiDB-lite"/>
    </source>
</evidence>
<gene>
    <name evidence="2" type="ORF">PCOR1329_LOCUS37327</name>
</gene>
<evidence type="ECO:0000313" key="2">
    <source>
        <dbReference type="EMBL" id="CAK0842564.1"/>
    </source>
</evidence>
<organism evidence="2 3">
    <name type="scientific">Prorocentrum cordatum</name>
    <dbReference type="NCBI Taxonomy" id="2364126"/>
    <lineage>
        <taxon>Eukaryota</taxon>
        <taxon>Sar</taxon>
        <taxon>Alveolata</taxon>
        <taxon>Dinophyceae</taxon>
        <taxon>Prorocentrales</taxon>
        <taxon>Prorocentraceae</taxon>
        <taxon>Prorocentrum</taxon>
    </lineage>
</organism>
<accession>A0ABN9TAU2</accession>
<dbReference type="EMBL" id="CAUYUJ010014526">
    <property type="protein sequence ID" value="CAK0842564.1"/>
    <property type="molecule type" value="Genomic_DNA"/>
</dbReference>
<name>A0ABN9TAU2_9DINO</name>
<comment type="caution">
    <text evidence="2">The sequence shown here is derived from an EMBL/GenBank/DDBJ whole genome shotgun (WGS) entry which is preliminary data.</text>
</comment>
<dbReference type="Proteomes" id="UP001189429">
    <property type="component" value="Unassembled WGS sequence"/>
</dbReference>
<reference evidence="2" key="1">
    <citation type="submission" date="2023-10" db="EMBL/GenBank/DDBJ databases">
        <authorList>
            <person name="Chen Y."/>
            <person name="Shah S."/>
            <person name="Dougan E. K."/>
            <person name="Thang M."/>
            <person name="Chan C."/>
        </authorList>
    </citation>
    <scope>NUCLEOTIDE SEQUENCE [LARGE SCALE GENOMIC DNA]</scope>
</reference>
<protein>
    <submittedName>
        <fullName evidence="2">Uncharacterized protein</fullName>
    </submittedName>
</protein>
<evidence type="ECO:0000313" key="3">
    <source>
        <dbReference type="Proteomes" id="UP001189429"/>
    </source>
</evidence>